<dbReference type="SMART" id="SM00129">
    <property type="entry name" value="KISc"/>
    <property type="match status" value="1"/>
</dbReference>
<keyword evidence="13" id="KW-0007">Acetylation</keyword>
<dbReference type="PRINTS" id="PR00380">
    <property type="entry name" value="KINESINHEAVY"/>
</dbReference>
<keyword evidence="7" id="KW-0597">Phosphoprotein</keyword>
<dbReference type="InterPro" id="IPR001680">
    <property type="entry name" value="WD40_rpt"/>
</dbReference>
<dbReference type="InterPro" id="IPR027417">
    <property type="entry name" value="P-loop_NTPase"/>
</dbReference>
<comment type="function">
    <text evidence="18">Processive microtubule plus-end directed motor protein involved in neuronal axon guidance. Is recruited by KANK1 to cortical microtubule stabilizing complexes (CMSCs) at focal adhesions (FAs) rims where it promotes microtubule capture and stability. Controls microtubule polymerization rate at axonal growth cones and suppresses microtubule growth without inducing microtubule disassembly once it reaches the cell cortex.</text>
</comment>
<dbReference type="GeneID" id="116530291"/>
<evidence type="ECO:0000256" key="5">
    <source>
        <dbReference type="ARBA" id="ARBA00004624"/>
    </source>
</evidence>
<dbReference type="InterPro" id="IPR056532">
    <property type="entry name" value="KIF21A/B_hel_2"/>
</dbReference>
<dbReference type="FunFam" id="2.130.10.10:FF:000233">
    <property type="entry name" value="Kinesin family member 21A"/>
    <property type="match status" value="1"/>
</dbReference>
<comment type="similarity">
    <text evidence="21">Belongs to the TRAFAC class myosin-kinesin ATPase superfamily. Kinesin family.</text>
</comment>
<dbReference type="CTD" id="55605"/>
<dbReference type="InterPro" id="IPR019821">
    <property type="entry name" value="Kinesin_motor_CS"/>
</dbReference>
<name>A0A6J3FF26_SAPAP</name>
<evidence type="ECO:0000256" key="2">
    <source>
        <dbReference type="ARBA" id="ARBA00004279"/>
    </source>
</evidence>
<dbReference type="Proteomes" id="UP000504640">
    <property type="component" value="Unplaced"/>
</dbReference>
<dbReference type="SUPFAM" id="SSF46579">
    <property type="entry name" value="Prefoldin"/>
    <property type="match status" value="1"/>
</dbReference>
<feature type="region of interest" description="Disordered" evidence="23">
    <location>
        <begin position="1116"/>
        <end position="1138"/>
    </location>
</feature>
<dbReference type="InterPro" id="IPR015943">
    <property type="entry name" value="WD40/YVTN_repeat-like_dom_sf"/>
</dbReference>
<evidence type="ECO:0000256" key="15">
    <source>
        <dbReference type="ARBA" id="ARBA00023175"/>
    </source>
</evidence>
<feature type="domain" description="Kinesin motor" evidence="24">
    <location>
        <begin position="9"/>
        <end position="371"/>
    </location>
</feature>
<evidence type="ECO:0000256" key="17">
    <source>
        <dbReference type="ARBA" id="ARBA00023273"/>
    </source>
</evidence>
<feature type="compositionally biased region" description="Polar residues" evidence="23">
    <location>
        <begin position="1128"/>
        <end position="1138"/>
    </location>
</feature>
<keyword evidence="6" id="KW-0963">Cytoplasm</keyword>
<dbReference type="GO" id="GO:0005524">
    <property type="term" value="F:ATP binding"/>
    <property type="evidence" value="ECO:0007669"/>
    <property type="project" value="UniProtKB-UniRule"/>
</dbReference>
<dbReference type="GO" id="GO:0007018">
    <property type="term" value="P:microtubule-based movement"/>
    <property type="evidence" value="ECO:0007669"/>
    <property type="project" value="InterPro"/>
</dbReference>
<dbReference type="GO" id="GO:0005875">
    <property type="term" value="C:microtubule associated complex"/>
    <property type="evidence" value="ECO:0007669"/>
    <property type="project" value="TreeGrafter"/>
</dbReference>
<sequence>MLGAPDESSVRVAVRIRPQLAKEKIEGCHICTSVTPGEPQVFLGKDKAFTFDYVFDIDSQQEQIYTQCIEKLIEGCFEGYNATVFAYGQTGAGKTYTMGTGFDVNIVEDEQGIISRAVKHLFKSIEEKKHIAMKNGLPPPDFKVNAQFLELYNEEVLDLFDTTRDIDAKNKKSNIRIHEDSTGGIYTVGVTTRTVNTESEMMQCLKLGALSRTTASTQMNVQSSRSHAIFTIHVCQTRVCPQIDADNATDNKIISESAQMNEFETLTAKFHFVDLAGSERLKRTGATGERAKEGISINCGLLALGNVISALGDKSKRATHVPYRDSKLTRLLQDSLGGNSQTIMIACVSPSDRDFMETLNTLKYANRARNIKNKVMVNQDRASQQINALRSEITRLQMELMEYKTGKRIIDEEGVESINDMFHENAMLQTENNNLRVRIKAMQETVDALRSRITQLVSDQANQVLARAGEGNEEISNMIHSYIKEIEDLRAKLLESEAVNENLRKNLTRATARAPYFSGSSTFSPTILSSDKETIEIIDLAKKDLEKLKRKEKRKKKRLQKLEESNREERSVASKEDNTDTDQEKKEEKGVSERENNELEVEESQEVSDHEDEEEEEEEEEDDIDGGESSDESDSESDEKANYQADLANITCEIAIKQKLIDELENSQKRLQTLKKQYEEKLMMLQHKIRDTQLERDQVLQNLGSVESYSEEKAKKVRSEYEKKLQAMNKELQRLQAAQKEHARLLKNQSQYEKQLKKLQQDVMEMKKTKVRLMKQMKEEQEKARLTESRRNREIAQLKKDQRKRDHQLRLLEAQKRNQEVVLRRKTEEVTALRRQVRPMSDKVAGKVTRKLSSSDAPALDMGSSVAAVETDASRTGAQQKMRIPAARVQALPTSATNGTRKKYQRKGLTGRVFISKTARMKWQLLERRVTDIIMQKMTISNMEADMNRLLKQREELTKRREKLSKRREKIVKENGEGDKNVANISEEMESLTANIDYINDSISDCQANIMQMEEAKEEGETLDVTAVINACTLTEARYLLDHFLSMGINKGLQAAQKEAQIKVLEGRLKQTEITSATQNQLLFHMLKEKAELNPELDALLGHALQDLDSVPLENVEDSTDEDAPLNSPGSEGSTLSSDLMKLCGEVKPKNKARRRTTTQMELLYADSSELASDTSTGDASLPGPLTPVAEGQEIGMNAETSGTSAREKELSSPPGLPSKIGSISRQSSLSEKKIPEPSPVTRRKAYEKAEKSKAKEQKHSDSGTSEASLSPPPSPPSRPRNELNVFNRLTVSQGNTSVQQDKGIINPFPASKGIRAFPLQCIHIAEGHTKAVLCVDSTDDLLFTGSKDRTCKVWNLVTGQEIMSLGGHPNNVVSIKYCNYTSLVFTVSTSYIKVWDIRDSAKCIRTLTSSGQVTLGDSCSASTSRTVAIPSGENQINQIALNPTGTFLYAASGNAVRMWDLKRFQSTGKLTGHLGPVMCLTVDQISNGQDLIITGSKDHYIKMFDVTEGALGTVSPTHNFEPPHYDGIEALTIQGDNLFSGSRDNGIKKWDLTQKDLLQQVPNAHKDWVCALGVVPDHPVLLSGCRGGILKVWNMDTFMPVGEMKGHDSPINAICVNSTHIFTAADDRTVRIWKARNLQDGQISDTGDLGEDIASN</sequence>
<protein>
    <recommendedName>
        <fullName evidence="19">Kinesin-like protein KIF21A</fullName>
    </recommendedName>
</protein>
<organism evidence="25 26">
    <name type="scientific">Sapajus apella</name>
    <name type="common">Brown-capped capuchin</name>
    <name type="synonym">Cebus apella</name>
    <dbReference type="NCBI Taxonomy" id="9515"/>
    <lineage>
        <taxon>Eukaryota</taxon>
        <taxon>Metazoa</taxon>
        <taxon>Chordata</taxon>
        <taxon>Craniata</taxon>
        <taxon>Vertebrata</taxon>
        <taxon>Euteleostomi</taxon>
        <taxon>Mammalia</taxon>
        <taxon>Eutheria</taxon>
        <taxon>Euarchontoglires</taxon>
        <taxon>Primates</taxon>
        <taxon>Haplorrhini</taxon>
        <taxon>Platyrrhini</taxon>
        <taxon>Cebidae</taxon>
        <taxon>Cebinae</taxon>
        <taxon>Sapajus</taxon>
    </lineage>
</organism>
<dbReference type="Gene3D" id="2.130.10.10">
    <property type="entry name" value="YVTN repeat-like/Quinoprotein amine dehydrogenase"/>
    <property type="match status" value="2"/>
</dbReference>
<keyword evidence="10" id="KW-0677">Repeat</keyword>
<feature type="compositionally biased region" description="Basic and acidic residues" evidence="23">
    <location>
        <begin position="560"/>
        <end position="597"/>
    </location>
</feature>
<dbReference type="GO" id="GO:0005938">
    <property type="term" value="C:cell cortex"/>
    <property type="evidence" value="ECO:0007669"/>
    <property type="project" value="UniProtKB-SubCell"/>
</dbReference>
<keyword evidence="12 21" id="KW-0067">ATP-binding</keyword>
<dbReference type="CDD" id="cd22263">
    <property type="entry name" value="Rcc_KIF21A"/>
    <property type="match status" value="1"/>
</dbReference>
<dbReference type="GO" id="GO:0003777">
    <property type="term" value="F:microtubule motor activity"/>
    <property type="evidence" value="ECO:0007669"/>
    <property type="project" value="InterPro"/>
</dbReference>
<feature type="repeat" description="WD" evidence="20">
    <location>
        <begin position="1563"/>
        <end position="1598"/>
    </location>
</feature>
<dbReference type="PANTHER" id="PTHR47969:SF31">
    <property type="entry name" value="KINESIN FAMILY MEMBER 21A"/>
    <property type="match status" value="1"/>
</dbReference>
<dbReference type="InterPro" id="IPR056533">
    <property type="entry name" value="KIF21A/B_hel_1"/>
</dbReference>
<keyword evidence="11 21" id="KW-0547">Nucleotide-binding</keyword>
<dbReference type="SMART" id="SM00320">
    <property type="entry name" value="WD40"/>
    <property type="match status" value="7"/>
</dbReference>
<evidence type="ECO:0000256" key="10">
    <source>
        <dbReference type="ARBA" id="ARBA00022737"/>
    </source>
</evidence>
<evidence type="ECO:0000259" key="24">
    <source>
        <dbReference type="PROSITE" id="PS50067"/>
    </source>
</evidence>
<comment type="subcellular location">
    <subcellularLocation>
        <location evidence="3">Cell projection</location>
        <location evidence="3">Axon</location>
    </subcellularLocation>
    <subcellularLocation>
        <location evidence="2">Cell projection</location>
        <location evidence="2">Dendrite</location>
    </subcellularLocation>
    <subcellularLocation>
        <location evidence="5">Cell projection</location>
        <location evidence="5">Growth cone</location>
    </subcellularLocation>
    <subcellularLocation>
        <location evidence="4">Cytoplasm</location>
        <location evidence="4">Cell cortex</location>
    </subcellularLocation>
    <subcellularLocation>
        <location evidence="1">Cytoplasm</location>
        <location evidence="1">Cytoskeleton</location>
    </subcellularLocation>
</comment>
<keyword evidence="14 22" id="KW-0175">Coiled coil</keyword>
<evidence type="ECO:0000256" key="6">
    <source>
        <dbReference type="ARBA" id="ARBA00022490"/>
    </source>
</evidence>
<feature type="coiled-coil region" evidence="22">
    <location>
        <begin position="647"/>
        <end position="829"/>
    </location>
</feature>
<feature type="region of interest" description="Disordered" evidence="23">
    <location>
        <begin position="1170"/>
        <end position="1283"/>
    </location>
</feature>
<dbReference type="InterPro" id="IPR036961">
    <property type="entry name" value="Kinesin_motor_dom_sf"/>
</dbReference>
<evidence type="ECO:0000256" key="8">
    <source>
        <dbReference type="ARBA" id="ARBA00022574"/>
    </source>
</evidence>
<evidence type="ECO:0000256" key="1">
    <source>
        <dbReference type="ARBA" id="ARBA00004245"/>
    </source>
</evidence>
<keyword evidence="25" id="KW-1185">Reference proteome</keyword>
<evidence type="ECO:0000256" key="20">
    <source>
        <dbReference type="PROSITE-ProRule" id="PRU00221"/>
    </source>
</evidence>
<dbReference type="GO" id="GO:0051231">
    <property type="term" value="P:spindle elongation"/>
    <property type="evidence" value="ECO:0007669"/>
    <property type="project" value="TreeGrafter"/>
</dbReference>
<dbReference type="GO" id="GO:0030426">
    <property type="term" value="C:growth cone"/>
    <property type="evidence" value="ECO:0007669"/>
    <property type="project" value="UniProtKB-SubCell"/>
</dbReference>
<feature type="repeat" description="WD" evidence="20">
    <location>
        <begin position="1522"/>
        <end position="1561"/>
    </location>
</feature>
<feature type="repeat" description="WD" evidence="20">
    <location>
        <begin position="1326"/>
        <end position="1365"/>
    </location>
</feature>
<keyword evidence="15 21" id="KW-0505">Motor protein</keyword>
<evidence type="ECO:0000256" key="16">
    <source>
        <dbReference type="ARBA" id="ARBA00023212"/>
    </source>
</evidence>
<evidence type="ECO:0000256" key="3">
    <source>
        <dbReference type="ARBA" id="ARBA00004489"/>
    </source>
</evidence>
<dbReference type="PROSITE" id="PS50294">
    <property type="entry name" value="WD_REPEATS_REGION"/>
    <property type="match status" value="2"/>
</dbReference>
<evidence type="ECO:0000256" key="4">
    <source>
        <dbReference type="ARBA" id="ARBA00004544"/>
    </source>
</evidence>
<evidence type="ECO:0000256" key="22">
    <source>
        <dbReference type="SAM" id="Coils"/>
    </source>
</evidence>
<dbReference type="PROSITE" id="PS00411">
    <property type="entry name" value="KINESIN_MOTOR_1"/>
    <property type="match status" value="1"/>
</dbReference>
<evidence type="ECO:0000256" key="9">
    <source>
        <dbReference type="ARBA" id="ARBA00022701"/>
    </source>
</evidence>
<dbReference type="GO" id="GO:0005874">
    <property type="term" value="C:microtubule"/>
    <property type="evidence" value="ECO:0007669"/>
    <property type="project" value="UniProtKB-KW"/>
</dbReference>
<evidence type="ECO:0000313" key="26">
    <source>
        <dbReference type="RefSeq" id="XP_032104211.1"/>
    </source>
</evidence>
<evidence type="ECO:0000256" key="13">
    <source>
        <dbReference type="ARBA" id="ARBA00022990"/>
    </source>
</evidence>
<dbReference type="Pfam" id="PF00400">
    <property type="entry name" value="WD40"/>
    <property type="match status" value="6"/>
</dbReference>
<keyword evidence="9" id="KW-0493">Microtubule</keyword>
<dbReference type="InterPro" id="IPR027640">
    <property type="entry name" value="Kinesin-like_fam"/>
</dbReference>
<dbReference type="PANTHER" id="PTHR47969">
    <property type="entry name" value="CHROMOSOME-ASSOCIATED KINESIN KIF4A-RELATED"/>
    <property type="match status" value="1"/>
</dbReference>
<evidence type="ECO:0000313" key="25">
    <source>
        <dbReference type="Proteomes" id="UP000504640"/>
    </source>
</evidence>
<dbReference type="GO" id="GO:0008017">
    <property type="term" value="F:microtubule binding"/>
    <property type="evidence" value="ECO:0007669"/>
    <property type="project" value="InterPro"/>
</dbReference>
<accession>A0A6J3FF26</accession>
<evidence type="ECO:0000256" key="11">
    <source>
        <dbReference type="ARBA" id="ARBA00022741"/>
    </source>
</evidence>
<dbReference type="FunFam" id="2.130.10.10:FF:000370">
    <property type="entry name" value="Kinesin family member 21A"/>
    <property type="match status" value="1"/>
</dbReference>
<evidence type="ECO:0000256" key="14">
    <source>
        <dbReference type="ARBA" id="ARBA00023054"/>
    </source>
</evidence>
<feature type="compositionally biased region" description="Basic and acidic residues" evidence="23">
    <location>
        <begin position="1245"/>
        <end position="1262"/>
    </location>
</feature>
<feature type="coiled-coil region" evidence="22">
    <location>
        <begin position="940"/>
        <end position="974"/>
    </location>
</feature>
<dbReference type="PROSITE" id="PS00678">
    <property type="entry name" value="WD_REPEATS_1"/>
    <property type="match status" value="1"/>
</dbReference>
<feature type="compositionally biased region" description="Polar residues" evidence="23">
    <location>
        <begin position="1170"/>
        <end position="1179"/>
    </location>
</feature>
<dbReference type="GO" id="GO:0007052">
    <property type="term" value="P:mitotic spindle organization"/>
    <property type="evidence" value="ECO:0007669"/>
    <property type="project" value="TreeGrafter"/>
</dbReference>
<feature type="repeat" description="WD" evidence="20">
    <location>
        <begin position="1605"/>
        <end position="1638"/>
    </location>
</feature>
<feature type="binding site" evidence="21">
    <location>
        <begin position="88"/>
        <end position="95"/>
    </location>
    <ligand>
        <name>ATP</name>
        <dbReference type="ChEBI" id="CHEBI:30616"/>
    </ligand>
</feature>
<dbReference type="SUPFAM" id="SSF50978">
    <property type="entry name" value="WD40 repeat-like"/>
    <property type="match status" value="1"/>
</dbReference>
<dbReference type="PROSITE" id="PS50067">
    <property type="entry name" value="KINESIN_MOTOR_2"/>
    <property type="match status" value="1"/>
</dbReference>
<dbReference type="FunFam" id="3.40.850.10:FF:000011">
    <property type="entry name" value="Kinesin family member 21A"/>
    <property type="match status" value="1"/>
</dbReference>
<dbReference type="SUPFAM" id="SSF52540">
    <property type="entry name" value="P-loop containing nucleoside triphosphate hydrolases"/>
    <property type="match status" value="1"/>
</dbReference>
<dbReference type="Pfam" id="PF00225">
    <property type="entry name" value="Kinesin"/>
    <property type="match status" value="1"/>
</dbReference>
<dbReference type="Pfam" id="PF23203">
    <property type="entry name" value="KIF21A"/>
    <property type="match status" value="1"/>
</dbReference>
<proteinExistence type="inferred from homology"/>
<dbReference type="Pfam" id="PF25764">
    <property type="entry name" value="KIF21A_4th"/>
    <property type="match status" value="1"/>
</dbReference>
<evidence type="ECO:0000256" key="18">
    <source>
        <dbReference type="ARBA" id="ARBA00053776"/>
    </source>
</evidence>
<gene>
    <name evidence="26" type="primary">KIF21A</name>
</gene>
<feature type="compositionally biased region" description="Acidic residues" evidence="23">
    <location>
        <begin position="598"/>
        <end position="637"/>
    </location>
</feature>
<dbReference type="InterPro" id="IPR001752">
    <property type="entry name" value="Kinesin_motor_dom"/>
</dbReference>
<feature type="region of interest" description="Disordered" evidence="23">
    <location>
        <begin position="556"/>
        <end position="641"/>
    </location>
</feature>
<dbReference type="CDD" id="cd01372">
    <property type="entry name" value="KISc_KIF4"/>
    <property type="match status" value="1"/>
</dbReference>
<evidence type="ECO:0000256" key="23">
    <source>
        <dbReference type="SAM" id="MobiDB-lite"/>
    </source>
</evidence>
<dbReference type="InterPro" id="IPR019775">
    <property type="entry name" value="WD40_repeat_CS"/>
</dbReference>
<evidence type="ECO:0000256" key="21">
    <source>
        <dbReference type="PROSITE-ProRule" id="PRU00283"/>
    </source>
</evidence>
<evidence type="ECO:0000256" key="12">
    <source>
        <dbReference type="ARBA" id="ARBA00022840"/>
    </source>
</evidence>
<dbReference type="InterPro" id="IPR036322">
    <property type="entry name" value="WD40_repeat_dom_sf"/>
</dbReference>
<dbReference type="PROSITE" id="PS50082">
    <property type="entry name" value="WD_REPEATS_2"/>
    <property type="match status" value="4"/>
</dbReference>
<dbReference type="GO" id="GO:0030425">
    <property type="term" value="C:dendrite"/>
    <property type="evidence" value="ECO:0007669"/>
    <property type="project" value="UniProtKB-SubCell"/>
</dbReference>
<keyword evidence="17" id="KW-0966">Cell projection</keyword>
<dbReference type="RefSeq" id="XP_032104211.1">
    <property type="nucleotide sequence ID" value="XM_032248320.1"/>
</dbReference>
<dbReference type="CDD" id="cd00200">
    <property type="entry name" value="WD40"/>
    <property type="match status" value="1"/>
</dbReference>
<evidence type="ECO:0000256" key="7">
    <source>
        <dbReference type="ARBA" id="ARBA00022553"/>
    </source>
</evidence>
<feature type="coiled-coil region" evidence="22">
    <location>
        <begin position="379"/>
        <end position="513"/>
    </location>
</feature>
<keyword evidence="8 20" id="KW-0853">WD repeat</keyword>
<reference evidence="26" key="1">
    <citation type="submission" date="2025-08" db="UniProtKB">
        <authorList>
            <consortium name="RefSeq"/>
        </authorList>
    </citation>
    <scope>IDENTIFICATION</scope>
    <source>
        <tissue evidence="26">Blood</tissue>
    </source>
</reference>
<keyword evidence="16" id="KW-0206">Cytoskeleton</keyword>
<evidence type="ECO:0000256" key="19">
    <source>
        <dbReference type="ARBA" id="ARBA00073302"/>
    </source>
</evidence>
<dbReference type="Pfam" id="PF23204">
    <property type="entry name" value="KIF21A_2nd"/>
    <property type="match status" value="1"/>
</dbReference>
<dbReference type="Gene3D" id="3.40.850.10">
    <property type="entry name" value="Kinesin motor domain"/>
    <property type="match status" value="1"/>
</dbReference>